<evidence type="ECO:0000313" key="2">
    <source>
        <dbReference type="Proteomes" id="UP001054837"/>
    </source>
</evidence>
<evidence type="ECO:0000313" key="1">
    <source>
        <dbReference type="EMBL" id="GIY90434.1"/>
    </source>
</evidence>
<organism evidence="1 2">
    <name type="scientific">Caerostris darwini</name>
    <dbReference type="NCBI Taxonomy" id="1538125"/>
    <lineage>
        <taxon>Eukaryota</taxon>
        <taxon>Metazoa</taxon>
        <taxon>Ecdysozoa</taxon>
        <taxon>Arthropoda</taxon>
        <taxon>Chelicerata</taxon>
        <taxon>Arachnida</taxon>
        <taxon>Araneae</taxon>
        <taxon>Araneomorphae</taxon>
        <taxon>Entelegynae</taxon>
        <taxon>Araneoidea</taxon>
        <taxon>Araneidae</taxon>
        <taxon>Caerostris</taxon>
    </lineage>
</organism>
<dbReference type="Proteomes" id="UP001054837">
    <property type="component" value="Unassembled WGS sequence"/>
</dbReference>
<gene>
    <name evidence="1" type="ORF">CDAR_194721</name>
</gene>
<sequence length="102" mass="11454">MLRPADGSQQGRDSILSTYGSCAIWILSNSCIQHLSNWRKVSDSIGVAILNKLKCLSSFRIHLLRIPSDVEMHENNMVDTFAKEGAIEQLTNSDPLTYLELF</sequence>
<proteinExistence type="predicted"/>
<dbReference type="AlphaFoldDB" id="A0AAV4X969"/>
<accession>A0AAV4X969</accession>
<dbReference type="EMBL" id="BPLQ01015713">
    <property type="protein sequence ID" value="GIY90434.1"/>
    <property type="molecule type" value="Genomic_DNA"/>
</dbReference>
<protein>
    <submittedName>
        <fullName evidence="1">Uncharacterized protein</fullName>
    </submittedName>
</protein>
<name>A0AAV4X969_9ARAC</name>
<keyword evidence="2" id="KW-1185">Reference proteome</keyword>
<comment type="caution">
    <text evidence="1">The sequence shown here is derived from an EMBL/GenBank/DDBJ whole genome shotgun (WGS) entry which is preliminary data.</text>
</comment>
<reference evidence="1 2" key="1">
    <citation type="submission" date="2021-06" db="EMBL/GenBank/DDBJ databases">
        <title>Caerostris darwini draft genome.</title>
        <authorList>
            <person name="Kono N."/>
            <person name="Arakawa K."/>
        </authorList>
    </citation>
    <scope>NUCLEOTIDE SEQUENCE [LARGE SCALE GENOMIC DNA]</scope>
</reference>